<evidence type="ECO:0000259" key="1">
    <source>
        <dbReference type="Pfam" id="PF20674"/>
    </source>
</evidence>
<dbReference type="PANTHER" id="PTHR34819">
    <property type="entry name" value="LARGE CYSTEINE-RICH PERIPLASMIC PROTEIN OMCB"/>
    <property type="match status" value="1"/>
</dbReference>
<dbReference type="PANTHER" id="PTHR34819:SF3">
    <property type="entry name" value="CELL SURFACE PROTEIN"/>
    <property type="match status" value="1"/>
</dbReference>
<reference evidence="4 5" key="1">
    <citation type="submission" date="2019-12" db="EMBL/GenBank/DDBJ databases">
        <authorList>
            <person name="Huq M.A."/>
        </authorList>
    </citation>
    <scope>NUCLEOTIDE SEQUENCE [LARGE SCALE GENOMIC DNA]</scope>
    <source>
        <strain evidence="4 5">MAH-18</strain>
    </source>
</reference>
<dbReference type="NCBIfam" id="TIGR01451">
    <property type="entry name" value="B_ant_repeat"/>
    <property type="match status" value="1"/>
</dbReference>
<dbReference type="InterPro" id="IPR042001">
    <property type="entry name" value="Sortase_F"/>
</dbReference>
<dbReference type="SUPFAM" id="SSF63817">
    <property type="entry name" value="Sortase"/>
    <property type="match status" value="1"/>
</dbReference>
<comment type="caution">
    <text evidence="4">The sequence shown here is derived from an EMBL/GenBank/DDBJ whole genome shotgun (WGS) entry which is preliminary data.</text>
</comment>
<dbReference type="Pfam" id="PF24346">
    <property type="entry name" value="DUF7507"/>
    <property type="match status" value="3"/>
</dbReference>
<dbReference type="InterPro" id="IPR051172">
    <property type="entry name" value="Chlamydia_OmcB"/>
</dbReference>
<gene>
    <name evidence="4" type="ORF">GON03_02825</name>
</gene>
<sequence>MKWRCGSAAFLFQSPNGSAPDHLVQAVDLVTGAVTNAGTTVDQVNAVSYNTADDFMYGWDLRTDTLVRISADLSLVDLRVPANTPASHQGVAYNVGDFDGSGNLWLMDNQSGKWLRIDMSNPDAPRTTAVGTADPPANLLLPGDWAFVNGLFWGVAPMVSSLSTNPARLVSFSPTTRTFTNRGILPGMKSGSTFGAVYSDDTYLYVSRNQDGGIYRVTPTTNPTNIFLSDGPSASSNDGARCRSNVIPTVTITKQVAGRHQAADQFDVRLLDASGATETTVATTGTQTTVTSLDRPVERGATYVIADWLTLDSPSLPSDYTGSLSCVTEDGGVSVSPPVAIATWPLTIGTANDYRCTVTNAPTTPAPRLTLAKSVSPVDAGSFTAGEVLTYSFVVTNTGNVPVSGITVTETSFSGAGTPPTPACPVTTLIPRAFTTCTATYTVQAADVLAGTITNTAQASGNDPGGAPVVSNNDDAQVPAAPAPALSVEKTALPPIVVKAGEVVGYLFTVTNTGNVAVNSVAIAEDSFNGTGGAISVATCDRTTLVPGQRALCRATYAATQADVDRGTPLVNTAHATGTVPGGGPVVSPPDNATVPVHQSPELSLVKEARSQGTRAGDAVDYRFTVTNTGNTTVSGLVIAEDQFSGTGAVGPITCAQTTLAPGASTTCTARYALTRADVGAGFVSNTAHAGGADPQGTAVVSGPATAVISIPQGVRVPPRIITRTTDDRVTPGEPFRDRVRIRGLVRGTEVQVTARLYGPFASRADARCRAADEARSVSWRAGNGWSRSPAVRVQEPGVYSWRVTTRASGGNAAGRHACGLKSETTTVAKPAYAAPVVNGGYSGTLLPGHDRKVLPVVKARSIGLRAAVLATGVTRGSLPLPADVGRVAWLRRSAGYGDAIGATVIAGHVSDRHDRPGAMWQLSKLHRGQRVAVAVGKQSIGYRVARTLTFERGRRLPARFFSTLGPNRLVLISCTDRVVTTDGHFHYARYQVVVANRTR</sequence>
<proteinExistence type="predicted"/>
<feature type="domain" description="DUF7507" evidence="3">
    <location>
        <begin position="483"/>
        <end position="588"/>
    </location>
</feature>
<evidence type="ECO:0000313" key="4">
    <source>
        <dbReference type="EMBL" id="MVQ48099.1"/>
    </source>
</evidence>
<evidence type="ECO:0008006" key="6">
    <source>
        <dbReference type="Google" id="ProtNLM"/>
    </source>
</evidence>
<dbReference type="EMBL" id="WSEK01000004">
    <property type="protein sequence ID" value="MVQ48099.1"/>
    <property type="molecule type" value="Genomic_DNA"/>
</dbReference>
<feature type="domain" description="DUF7507" evidence="3">
    <location>
        <begin position="366"/>
        <end position="471"/>
    </location>
</feature>
<accession>A0A6L6XLI1</accession>
<feature type="domain" description="DUF6923" evidence="2">
    <location>
        <begin position="11"/>
        <end position="242"/>
    </location>
</feature>
<dbReference type="RefSeq" id="WP_157340179.1">
    <property type="nucleotide sequence ID" value="NZ_WSEK01000004.1"/>
</dbReference>
<dbReference type="AlphaFoldDB" id="A0A6L6XLI1"/>
<evidence type="ECO:0000259" key="3">
    <source>
        <dbReference type="Pfam" id="PF24346"/>
    </source>
</evidence>
<dbReference type="Pfam" id="PF20674">
    <property type="entry name" value="SpaA_3"/>
    <property type="match status" value="1"/>
</dbReference>
<dbReference type="Proteomes" id="UP000473525">
    <property type="component" value="Unassembled WGS sequence"/>
</dbReference>
<name>A0A6L6XLI1_9ACTN</name>
<dbReference type="CDD" id="cd05829">
    <property type="entry name" value="Sortase_F"/>
    <property type="match status" value="1"/>
</dbReference>
<feature type="domain" description="DUF7507" evidence="3">
    <location>
        <begin position="600"/>
        <end position="702"/>
    </location>
</feature>
<dbReference type="InterPro" id="IPR055354">
    <property type="entry name" value="DUF7507"/>
</dbReference>
<organism evidence="4 5">
    <name type="scientific">Nocardioides agri</name>
    <dbReference type="NCBI Taxonomy" id="2682843"/>
    <lineage>
        <taxon>Bacteria</taxon>
        <taxon>Bacillati</taxon>
        <taxon>Actinomycetota</taxon>
        <taxon>Actinomycetes</taxon>
        <taxon>Propionibacteriales</taxon>
        <taxon>Nocardioidaceae</taxon>
        <taxon>Nocardioides</taxon>
    </lineage>
</organism>
<dbReference type="Gene3D" id="2.40.260.10">
    <property type="entry name" value="Sortase"/>
    <property type="match status" value="1"/>
</dbReference>
<evidence type="ECO:0000313" key="5">
    <source>
        <dbReference type="Proteomes" id="UP000473525"/>
    </source>
</evidence>
<protein>
    <recommendedName>
        <fullName evidence="6">DUF11 domain-containing protein</fullName>
    </recommendedName>
</protein>
<dbReference type="InterPro" id="IPR023365">
    <property type="entry name" value="Sortase_dom-sf"/>
</dbReference>
<dbReference type="InterPro" id="IPR054215">
    <property type="entry name" value="DUF6923"/>
</dbReference>
<feature type="domain" description="SpaA-like prealbumin fold" evidence="1">
    <location>
        <begin position="249"/>
        <end position="362"/>
    </location>
</feature>
<evidence type="ECO:0000259" key="2">
    <source>
        <dbReference type="Pfam" id="PF21959"/>
    </source>
</evidence>
<dbReference type="InterPro" id="IPR048834">
    <property type="entry name" value="SpaA_pre-album"/>
</dbReference>
<dbReference type="InterPro" id="IPR047589">
    <property type="entry name" value="DUF11_rpt"/>
</dbReference>
<dbReference type="SUPFAM" id="SSF75011">
    <property type="entry name" value="3-carboxy-cis,cis-mucoante lactonizing enzyme"/>
    <property type="match status" value="1"/>
</dbReference>
<dbReference type="Pfam" id="PF21959">
    <property type="entry name" value="DUF6923"/>
    <property type="match status" value="1"/>
</dbReference>
<keyword evidence="5" id="KW-1185">Reference proteome</keyword>